<proteinExistence type="predicted"/>
<dbReference type="EMBL" id="JBBAXC010000010">
    <property type="protein sequence ID" value="MEI5907965.1"/>
    <property type="molecule type" value="Genomic_DNA"/>
</dbReference>
<comment type="caution">
    <text evidence="2">The sequence shown here is derived from an EMBL/GenBank/DDBJ whole genome shotgun (WGS) entry which is preliminary data.</text>
</comment>
<evidence type="ECO:0000313" key="2">
    <source>
        <dbReference type="EMBL" id="MEI5907965.1"/>
    </source>
</evidence>
<evidence type="ECO:0000256" key="1">
    <source>
        <dbReference type="SAM" id="Phobius"/>
    </source>
</evidence>
<organism evidence="2 3">
    <name type="scientific">Bacillus spongiae</name>
    <dbReference type="NCBI Taxonomy" id="2683610"/>
    <lineage>
        <taxon>Bacteria</taxon>
        <taxon>Bacillati</taxon>
        <taxon>Bacillota</taxon>
        <taxon>Bacilli</taxon>
        <taxon>Bacillales</taxon>
        <taxon>Bacillaceae</taxon>
        <taxon>Bacillus</taxon>
    </lineage>
</organism>
<feature type="transmembrane region" description="Helical" evidence="1">
    <location>
        <begin position="63"/>
        <end position="79"/>
    </location>
</feature>
<feature type="transmembrane region" description="Helical" evidence="1">
    <location>
        <begin position="181"/>
        <end position="200"/>
    </location>
</feature>
<sequence>MDALILFVIATFTMLIVGFFSFLQGLQIIVQKGVSKNSTFALLVGFLLSIMQFTLLADGKDQIYVFLIITAVVVIVYIKKHGKTVRIERTTKNEVLMELRKLLQRNEISYNFKHEPDEKPKIDLLNEKATIKIDYFGDPEKKRAYSVTFRQWWKVPYKKLITQLQEEFESKRMNESYVKEGLIQMAGALFIFAIVFYFLFKFNSLPF</sequence>
<dbReference type="RefSeq" id="WP_336587407.1">
    <property type="nucleotide sequence ID" value="NZ_JBBAXC010000010.1"/>
</dbReference>
<reference evidence="2 3" key="1">
    <citation type="journal article" date="2018" name="J. Microbiol.">
        <title>Bacillus spongiae sp. nov., isolated from sponge of Jeju Island.</title>
        <authorList>
            <person name="Lee G.E."/>
            <person name="Im W.T."/>
            <person name="Park J.S."/>
        </authorList>
    </citation>
    <scope>NUCLEOTIDE SEQUENCE [LARGE SCALE GENOMIC DNA]</scope>
    <source>
        <strain evidence="2 3">135PIL107-10</strain>
    </source>
</reference>
<feature type="transmembrane region" description="Helical" evidence="1">
    <location>
        <begin position="6"/>
        <end position="26"/>
    </location>
</feature>
<gene>
    <name evidence="2" type="ORF">WAK64_12955</name>
</gene>
<keyword evidence="1" id="KW-0472">Membrane</keyword>
<keyword evidence="3" id="KW-1185">Reference proteome</keyword>
<feature type="transmembrane region" description="Helical" evidence="1">
    <location>
        <begin position="38"/>
        <end position="57"/>
    </location>
</feature>
<name>A0ABU8HF46_9BACI</name>
<evidence type="ECO:0000313" key="3">
    <source>
        <dbReference type="Proteomes" id="UP001312865"/>
    </source>
</evidence>
<accession>A0ABU8HF46</accession>
<keyword evidence="1" id="KW-1133">Transmembrane helix</keyword>
<dbReference type="Proteomes" id="UP001312865">
    <property type="component" value="Unassembled WGS sequence"/>
</dbReference>
<keyword evidence="1" id="KW-0812">Transmembrane</keyword>
<protein>
    <submittedName>
        <fullName evidence="2">Uncharacterized protein</fullName>
    </submittedName>
</protein>